<keyword evidence="6 11" id="KW-0276">Fatty acid metabolism</keyword>
<dbReference type="InterPro" id="IPR002076">
    <property type="entry name" value="ELO_fam"/>
</dbReference>
<accession>A0A2G5V771</accession>
<evidence type="ECO:0000256" key="1">
    <source>
        <dbReference type="ARBA" id="ARBA00004141"/>
    </source>
</evidence>
<dbReference type="AlphaFoldDB" id="A0A2G5V771"/>
<dbReference type="GO" id="GO:0009922">
    <property type="term" value="F:fatty acid elongase activity"/>
    <property type="evidence" value="ECO:0007669"/>
    <property type="project" value="InterPro"/>
</dbReference>
<evidence type="ECO:0000256" key="5">
    <source>
        <dbReference type="ARBA" id="ARBA00022692"/>
    </source>
</evidence>
<sequence>MTKNQLKYMLLNFLLIGTAAIELTAPGRWFIFMNYLVHSIMYTYYAVTSVGYRLPKLVSMTVTFLQTLQMLIGVSISCIVLYLKLNGEMCQQSYDNLALSFGIYASFLVLFSSFFNNAYLVKKDKKTAVKQD</sequence>
<evidence type="ECO:0000256" key="11">
    <source>
        <dbReference type="RuleBase" id="RU361115"/>
    </source>
</evidence>
<evidence type="ECO:0000313" key="12">
    <source>
        <dbReference type="EMBL" id="PIC47501.1"/>
    </source>
</evidence>
<evidence type="ECO:0000256" key="9">
    <source>
        <dbReference type="ARBA" id="ARBA00023136"/>
    </source>
</evidence>
<reference evidence="13" key="1">
    <citation type="submission" date="2017-10" db="EMBL/GenBank/DDBJ databases">
        <title>Rapid genome shrinkage in a self-fertile nematode reveals novel sperm competition proteins.</title>
        <authorList>
            <person name="Yin D."/>
            <person name="Schwarz E.M."/>
            <person name="Thomas C.G."/>
            <person name="Felde R.L."/>
            <person name="Korf I.F."/>
            <person name="Cutter A.D."/>
            <person name="Schartner C.M."/>
            <person name="Ralston E.J."/>
            <person name="Meyer B.J."/>
            <person name="Haag E.S."/>
        </authorList>
    </citation>
    <scope>NUCLEOTIDE SEQUENCE [LARGE SCALE GENOMIC DNA]</scope>
    <source>
        <strain evidence="13">JU1422</strain>
    </source>
</reference>
<proteinExistence type="inferred from homology"/>
<comment type="caution">
    <text evidence="12">The sequence shown here is derived from an EMBL/GenBank/DDBJ whole genome shotgun (WGS) entry which is preliminary data.</text>
</comment>
<feature type="transmembrane region" description="Helical" evidence="11">
    <location>
        <begin position="64"/>
        <end position="85"/>
    </location>
</feature>
<comment type="similarity">
    <text evidence="11">Belongs to the ELO family.</text>
</comment>
<keyword evidence="4 11" id="KW-0808">Transferase</keyword>
<feature type="transmembrane region" description="Helical" evidence="11">
    <location>
        <begin position="32"/>
        <end position="52"/>
    </location>
</feature>
<dbReference type="GO" id="GO:0034626">
    <property type="term" value="P:fatty acid elongation, polyunsaturated fatty acid"/>
    <property type="evidence" value="ECO:0007669"/>
    <property type="project" value="TreeGrafter"/>
</dbReference>
<feature type="transmembrane region" description="Helical" evidence="11">
    <location>
        <begin position="6"/>
        <end position="25"/>
    </location>
</feature>
<dbReference type="EMBL" id="PDUG01000002">
    <property type="protein sequence ID" value="PIC47501.1"/>
    <property type="molecule type" value="Genomic_DNA"/>
</dbReference>
<keyword evidence="13" id="KW-1185">Reference proteome</keyword>
<comment type="pathway">
    <text evidence="2">Lipid metabolism; fatty acid biosynthesis.</text>
</comment>
<evidence type="ECO:0000256" key="2">
    <source>
        <dbReference type="ARBA" id="ARBA00005194"/>
    </source>
</evidence>
<dbReference type="OrthoDB" id="10259681at2759"/>
<keyword evidence="10 11" id="KW-0275">Fatty acid biosynthesis</keyword>
<evidence type="ECO:0000256" key="10">
    <source>
        <dbReference type="ARBA" id="ARBA00023160"/>
    </source>
</evidence>
<comment type="subcellular location">
    <subcellularLocation>
        <location evidence="1">Membrane</location>
        <topology evidence="1">Multi-pass membrane protein</topology>
    </subcellularLocation>
</comment>
<gene>
    <name evidence="12" type="primary">Cnig_chr_II.g6838</name>
    <name evidence="12" type="ORF">B9Z55_006838</name>
</gene>
<keyword evidence="9 11" id="KW-0472">Membrane</keyword>
<comment type="caution">
    <text evidence="11">Lacks conserved residue(s) required for the propagation of feature annotation.</text>
</comment>
<evidence type="ECO:0000256" key="6">
    <source>
        <dbReference type="ARBA" id="ARBA00022832"/>
    </source>
</evidence>
<evidence type="ECO:0000256" key="7">
    <source>
        <dbReference type="ARBA" id="ARBA00022989"/>
    </source>
</evidence>
<keyword evidence="5 11" id="KW-0812">Transmembrane</keyword>
<protein>
    <submittedName>
        <fullName evidence="12">Uncharacterized protein</fullName>
    </submittedName>
</protein>
<dbReference type="Proteomes" id="UP000230233">
    <property type="component" value="Chromosome II"/>
</dbReference>
<dbReference type="GO" id="GO:0019367">
    <property type="term" value="P:fatty acid elongation, saturated fatty acid"/>
    <property type="evidence" value="ECO:0007669"/>
    <property type="project" value="TreeGrafter"/>
</dbReference>
<dbReference type="GO" id="GO:0030148">
    <property type="term" value="P:sphingolipid biosynthetic process"/>
    <property type="evidence" value="ECO:0007669"/>
    <property type="project" value="TreeGrafter"/>
</dbReference>
<dbReference type="GO" id="GO:0005789">
    <property type="term" value="C:endoplasmic reticulum membrane"/>
    <property type="evidence" value="ECO:0007669"/>
    <property type="project" value="TreeGrafter"/>
</dbReference>
<keyword evidence="8 11" id="KW-0443">Lipid metabolism</keyword>
<evidence type="ECO:0000256" key="4">
    <source>
        <dbReference type="ARBA" id="ARBA00022679"/>
    </source>
</evidence>
<dbReference type="PANTHER" id="PTHR11157">
    <property type="entry name" value="FATTY ACID ACYL TRANSFERASE-RELATED"/>
    <property type="match status" value="1"/>
</dbReference>
<dbReference type="STRING" id="1611254.A0A2G5V771"/>
<evidence type="ECO:0000256" key="3">
    <source>
        <dbReference type="ARBA" id="ARBA00022516"/>
    </source>
</evidence>
<dbReference type="GO" id="GO:0034625">
    <property type="term" value="P:fatty acid elongation, monounsaturated fatty acid"/>
    <property type="evidence" value="ECO:0007669"/>
    <property type="project" value="TreeGrafter"/>
</dbReference>
<dbReference type="Pfam" id="PF01151">
    <property type="entry name" value="ELO"/>
    <property type="match status" value="1"/>
</dbReference>
<dbReference type="GO" id="GO:0042761">
    <property type="term" value="P:very long-chain fatty acid biosynthetic process"/>
    <property type="evidence" value="ECO:0007669"/>
    <property type="project" value="TreeGrafter"/>
</dbReference>
<evidence type="ECO:0000256" key="8">
    <source>
        <dbReference type="ARBA" id="ARBA00023098"/>
    </source>
</evidence>
<evidence type="ECO:0000313" key="13">
    <source>
        <dbReference type="Proteomes" id="UP000230233"/>
    </source>
</evidence>
<keyword evidence="7 11" id="KW-1133">Transmembrane helix</keyword>
<name>A0A2G5V771_9PELO</name>
<keyword evidence="3 11" id="KW-0444">Lipid biosynthesis</keyword>
<organism evidence="12 13">
    <name type="scientific">Caenorhabditis nigoni</name>
    <dbReference type="NCBI Taxonomy" id="1611254"/>
    <lineage>
        <taxon>Eukaryota</taxon>
        <taxon>Metazoa</taxon>
        <taxon>Ecdysozoa</taxon>
        <taxon>Nematoda</taxon>
        <taxon>Chromadorea</taxon>
        <taxon>Rhabditida</taxon>
        <taxon>Rhabditina</taxon>
        <taxon>Rhabditomorpha</taxon>
        <taxon>Rhabditoidea</taxon>
        <taxon>Rhabditidae</taxon>
        <taxon>Peloderinae</taxon>
        <taxon>Caenorhabditis</taxon>
    </lineage>
</organism>
<dbReference type="PANTHER" id="PTHR11157:SF5">
    <property type="entry name" value="ELONGATION OF VERY LONG CHAIN FATTY ACIDS PROTEIN"/>
    <property type="match status" value="1"/>
</dbReference>
<dbReference type="UniPathway" id="UPA00094"/>
<feature type="transmembrane region" description="Helical" evidence="11">
    <location>
        <begin position="97"/>
        <end position="115"/>
    </location>
</feature>